<evidence type="ECO:0000313" key="3">
    <source>
        <dbReference type="Proteomes" id="UP000887574"/>
    </source>
</evidence>
<feature type="compositionally biased region" description="Gly residues" evidence="2">
    <location>
        <begin position="296"/>
        <end position="321"/>
    </location>
</feature>
<reference evidence="4" key="1">
    <citation type="submission" date="2022-11" db="UniProtKB">
        <authorList>
            <consortium name="WormBaseParasite"/>
        </authorList>
    </citation>
    <scope>IDENTIFICATION</scope>
</reference>
<keyword evidence="3" id="KW-1185">Reference proteome</keyword>
<name>A0A915D9F9_9BILA</name>
<sequence>MKRCALALASLHTSYLVNSDAGAKSVEKEDTNETELEDTTKEKTDQQEQPKLLKDTSPKAVNESSEQATEIDNDAEDEENVEADLKEKELYTTTKDSEGRLKLKINNHSRLGLLIVDALVKDHLFVLLKKKVELKEKIDNPKRASQNFSMKSEKLPTPTTPTWTKKIIKDFHGHKVLRNNFCRDEKKPSRWKKKRLVRRKQLFQNHYRNKFKSFKAEILKRIPEEFRDEKKVPAIKFKHLAELDQEIGSFRSTTDDLWKDMMRLGASKKRFRREDYTSGGAAAPGPSGPSYESAGGPSGPSGPAGAGPAGPGGANPSGGPSGSSPSGSGSAAPAFSGSDKTGGPGGCSCQIDNKCPAGPAGPKGIAGKPGPEGKPGLDGIPGIDAMDVTPASQDISGCFNCPAGPQGSPGPIGRPGPRGHPGAKGQNGMAGRDGNPGSPGEQGPPGPPGTLGNMGQWERKRNARSSRTQGDSGKAAPQGEAGPKGPPGGPGPQGPTGPPGPGGDEGPIGRPGKDAEYCPCPTRNSEAGGPRGGAHGGGASSGPYRRH</sequence>
<evidence type="ECO:0000256" key="2">
    <source>
        <dbReference type="SAM" id="MobiDB-lite"/>
    </source>
</evidence>
<feature type="compositionally biased region" description="Acidic residues" evidence="2">
    <location>
        <begin position="69"/>
        <end position="82"/>
    </location>
</feature>
<keyword evidence="1" id="KW-0677">Repeat</keyword>
<feature type="compositionally biased region" description="Low complexity" evidence="2">
    <location>
        <begin position="322"/>
        <end position="338"/>
    </location>
</feature>
<dbReference type="InterPro" id="IPR008160">
    <property type="entry name" value="Collagen"/>
</dbReference>
<evidence type="ECO:0000313" key="4">
    <source>
        <dbReference type="WBParaSite" id="jg17243"/>
    </source>
</evidence>
<feature type="compositionally biased region" description="Basic and acidic residues" evidence="2">
    <location>
        <begin position="38"/>
        <end position="57"/>
    </location>
</feature>
<dbReference type="PANTHER" id="PTHR24637:SF282">
    <property type="entry name" value="CUTICLE COLLAGEN SQT-1"/>
    <property type="match status" value="1"/>
</dbReference>
<evidence type="ECO:0000256" key="1">
    <source>
        <dbReference type="ARBA" id="ARBA00022737"/>
    </source>
</evidence>
<feature type="compositionally biased region" description="Gly residues" evidence="2">
    <location>
        <begin position="529"/>
        <end position="540"/>
    </location>
</feature>
<organism evidence="3 4">
    <name type="scientific">Ditylenchus dipsaci</name>
    <dbReference type="NCBI Taxonomy" id="166011"/>
    <lineage>
        <taxon>Eukaryota</taxon>
        <taxon>Metazoa</taxon>
        <taxon>Ecdysozoa</taxon>
        <taxon>Nematoda</taxon>
        <taxon>Chromadorea</taxon>
        <taxon>Rhabditida</taxon>
        <taxon>Tylenchina</taxon>
        <taxon>Tylenchomorpha</taxon>
        <taxon>Sphaerularioidea</taxon>
        <taxon>Anguinidae</taxon>
        <taxon>Anguininae</taxon>
        <taxon>Ditylenchus</taxon>
    </lineage>
</organism>
<proteinExistence type="predicted"/>
<protein>
    <submittedName>
        <fullName evidence="4">Collagen triple helix repeat protein</fullName>
    </submittedName>
</protein>
<accession>A0A915D9F9</accession>
<feature type="compositionally biased region" description="Low complexity" evidence="2">
    <location>
        <begin position="278"/>
        <end position="295"/>
    </location>
</feature>
<feature type="region of interest" description="Disordered" evidence="2">
    <location>
        <begin position="272"/>
        <end position="547"/>
    </location>
</feature>
<dbReference type="PANTHER" id="PTHR24637">
    <property type="entry name" value="COLLAGEN"/>
    <property type="match status" value="1"/>
</dbReference>
<feature type="compositionally biased region" description="Low complexity" evidence="2">
    <location>
        <begin position="473"/>
        <end position="483"/>
    </location>
</feature>
<dbReference type="Proteomes" id="UP000887574">
    <property type="component" value="Unplaced"/>
</dbReference>
<dbReference type="Pfam" id="PF01391">
    <property type="entry name" value="Collagen"/>
    <property type="match status" value="1"/>
</dbReference>
<feature type="region of interest" description="Disordered" evidence="2">
    <location>
        <begin position="17"/>
        <end position="91"/>
    </location>
</feature>
<feature type="compositionally biased region" description="Low complexity" evidence="2">
    <location>
        <begin position="356"/>
        <end position="369"/>
    </location>
</feature>
<dbReference type="AlphaFoldDB" id="A0A915D9F9"/>
<dbReference type="WBParaSite" id="jg17243">
    <property type="protein sequence ID" value="jg17243"/>
    <property type="gene ID" value="jg17243"/>
</dbReference>
<feature type="compositionally biased region" description="Pro residues" evidence="2">
    <location>
        <begin position="484"/>
        <end position="501"/>
    </location>
</feature>